<comment type="caution">
    <text evidence="1">The sequence shown here is derived from an EMBL/GenBank/DDBJ whole genome shotgun (WGS) entry which is preliminary data.</text>
</comment>
<reference evidence="1 2" key="1">
    <citation type="journal article" date="2014" name="Genome Biol. Evol.">
        <title>The genome of the myxosporean Thelohanellus kitauei shows adaptations to nutrient acquisition within its fish host.</title>
        <authorList>
            <person name="Yang Y."/>
            <person name="Xiong J."/>
            <person name="Zhou Z."/>
            <person name="Huo F."/>
            <person name="Miao W."/>
            <person name="Ran C."/>
            <person name="Liu Y."/>
            <person name="Zhang J."/>
            <person name="Feng J."/>
            <person name="Wang M."/>
            <person name="Wang M."/>
            <person name="Wang L."/>
            <person name="Yao B."/>
        </authorList>
    </citation>
    <scope>NUCLEOTIDE SEQUENCE [LARGE SCALE GENOMIC DNA]</scope>
    <source>
        <strain evidence="1">Wuqing</strain>
    </source>
</reference>
<proteinExistence type="predicted"/>
<accession>A0A0C2MQI5</accession>
<name>A0A0C2MQI5_THEKT</name>
<evidence type="ECO:0000313" key="1">
    <source>
        <dbReference type="EMBL" id="KII66585.1"/>
    </source>
</evidence>
<dbReference type="Proteomes" id="UP000031668">
    <property type="component" value="Unassembled WGS sequence"/>
</dbReference>
<gene>
    <name evidence="1" type="ORF">RF11_16049</name>
</gene>
<evidence type="ECO:0000313" key="2">
    <source>
        <dbReference type="Proteomes" id="UP000031668"/>
    </source>
</evidence>
<dbReference type="AlphaFoldDB" id="A0A0C2MQI5"/>
<protein>
    <submittedName>
        <fullName evidence="1">Uncharacterized protein</fullName>
    </submittedName>
</protein>
<organism evidence="1 2">
    <name type="scientific">Thelohanellus kitauei</name>
    <name type="common">Myxosporean</name>
    <dbReference type="NCBI Taxonomy" id="669202"/>
    <lineage>
        <taxon>Eukaryota</taxon>
        <taxon>Metazoa</taxon>
        <taxon>Cnidaria</taxon>
        <taxon>Myxozoa</taxon>
        <taxon>Myxosporea</taxon>
        <taxon>Bivalvulida</taxon>
        <taxon>Platysporina</taxon>
        <taxon>Myxobolidae</taxon>
        <taxon>Thelohanellus</taxon>
    </lineage>
</organism>
<dbReference type="EMBL" id="JWZT01003512">
    <property type="protein sequence ID" value="KII66585.1"/>
    <property type="molecule type" value="Genomic_DNA"/>
</dbReference>
<sequence>MREGNGKFVIWNYDTPAHTCFACFYKKQDILPLKTNVNAGCSVKGESSWSRTRVSSMLTQRSYNSTTQRCYVTQDIIYLYTGQTYDMSVDVEQPILASDTDSQAKTISDSTSEHNTPIFLSTADYAEVFPMKDTYIFAGEPDNAPSDFIINSSANKVKHMRANSLDSHVSCKRPNARSIFD</sequence>
<keyword evidence="2" id="KW-1185">Reference proteome</keyword>